<evidence type="ECO:0000256" key="1">
    <source>
        <dbReference type="SAM" id="MobiDB-lite"/>
    </source>
</evidence>
<dbReference type="AlphaFoldDB" id="A0A5S4FAK9"/>
<gene>
    <name evidence="2" type="ORF">ETD86_29610</name>
</gene>
<feature type="region of interest" description="Disordered" evidence="1">
    <location>
        <begin position="1"/>
        <end position="34"/>
    </location>
</feature>
<name>A0A5S4FAK9_9ACTN</name>
<evidence type="ECO:0000313" key="2">
    <source>
        <dbReference type="EMBL" id="TMR14105.1"/>
    </source>
</evidence>
<reference evidence="2 3" key="1">
    <citation type="submission" date="2019-05" db="EMBL/GenBank/DDBJ databases">
        <title>Draft genome sequence of Nonomuraea turkmeniaca DSM 43926.</title>
        <authorList>
            <person name="Saricaoglu S."/>
            <person name="Isik K."/>
        </authorList>
    </citation>
    <scope>NUCLEOTIDE SEQUENCE [LARGE SCALE GENOMIC DNA]</scope>
    <source>
        <strain evidence="2 3">DSM 43926</strain>
    </source>
</reference>
<accession>A0A5S4FAK9</accession>
<organism evidence="2 3">
    <name type="scientific">Nonomuraea turkmeniaca</name>
    <dbReference type="NCBI Taxonomy" id="103838"/>
    <lineage>
        <taxon>Bacteria</taxon>
        <taxon>Bacillati</taxon>
        <taxon>Actinomycetota</taxon>
        <taxon>Actinomycetes</taxon>
        <taxon>Streptosporangiales</taxon>
        <taxon>Streptosporangiaceae</taxon>
        <taxon>Nonomuraea</taxon>
    </lineage>
</organism>
<keyword evidence="3" id="KW-1185">Reference proteome</keyword>
<feature type="compositionally biased region" description="Basic and acidic residues" evidence="1">
    <location>
        <begin position="1"/>
        <end position="23"/>
    </location>
</feature>
<sequence>MHVEVENGADVDLKALDDPRNEPEPPEPEPLPPLDVEKVEHALGLAQLESMKVGENVAYVLDAVPSLLAALRAATDDQDRWRALTIKRTRYVLTEDDHPPAPGLRCMPVGAEFADALADKYEADEGPTLWAQTEYKTPWERHIPAPF</sequence>
<protein>
    <submittedName>
        <fullName evidence="2">Uncharacterized protein</fullName>
    </submittedName>
</protein>
<dbReference type="RefSeq" id="WP_138669553.1">
    <property type="nucleotide sequence ID" value="NZ_VCKY01000114.1"/>
</dbReference>
<dbReference type="Proteomes" id="UP000309128">
    <property type="component" value="Unassembled WGS sequence"/>
</dbReference>
<proteinExistence type="predicted"/>
<evidence type="ECO:0000313" key="3">
    <source>
        <dbReference type="Proteomes" id="UP000309128"/>
    </source>
</evidence>
<comment type="caution">
    <text evidence="2">The sequence shown here is derived from an EMBL/GenBank/DDBJ whole genome shotgun (WGS) entry which is preliminary data.</text>
</comment>
<dbReference type="EMBL" id="VCKY01000114">
    <property type="protein sequence ID" value="TMR14105.1"/>
    <property type="molecule type" value="Genomic_DNA"/>
</dbReference>